<name>A0A9P6KG17_9FUNG</name>
<feature type="compositionally biased region" description="Basic and acidic residues" evidence="2">
    <location>
        <begin position="23"/>
        <end position="34"/>
    </location>
</feature>
<reference evidence="4" key="1">
    <citation type="journal article" date="2020" name="Fungal Divers.">
        <title>Resolving the Mortierellaceae phylogeny through synthesis of multi-gene phylogenetics and phylogenomics.</title>
        <authorList>
            <person name="Vandepol N."/>
            <person name="Liber J."/>
            <person name="Desiro A."/>
            <person name="Na H."/>
            <person name="Kennedy M."/>
            <person name="Barry K."/>
            <person name="Grigoriev I.V."/>
            <person name="Miller A.N."/>
            <person name="O'Donnell K."/>
            <person name="Stajich J.E."/>
            <person name="Bonito G."/>
        </authorList>
    </citation>
    <scope>NUCLEOTIDE SEQUENCE</scope>
    <source>
        <strain evidence="4">KOD1015</strain>
    </source>
</reference>
<dbReference type="PANTHER" id="PTHR21032:SF0">
    <property type="entry name" value="G PATCH DOMAIN-CONTAINING PROTEIN 11"/>
    <property type="match status" value="1"/>
</dbReference>
<keyword evidence="5" id="KW-1185">Reference proteome</keyword>
<gene>
    <name evidence="4" type="ORF">BGW38_009742</name>
</gene>
<feature type="coiled-coil region" evidence="1">
    <location>
        <begin position="134"/>
        <end position="161"/>
    </location>
</feature>
<organism evidence="4 5">
    <name type="scientific">Lunasporangiospora selenospora</name>
    <dbReference type="NCBI Taxonomy" id="979761"/>
    <lineage>
        <taxon>Eukaryota</taxon>
        <taxon>Fungi</taxon>
        <taxon>Fungi incertae sedis</taxon>
        <taxon>Mucoromycota</taxon>
        <taxon>Mortierellomycotina</taxon>
        <taxon>Mortierellomycetes</taxon>
        <taxon>Mortierellales</taxon>
        <taxon>Mortierellaceae</taxon>
        <taxon>Lunasporangiospora</taxon>
    </lineage>
</organism>
<proteinExistence type="predicted"/>
<dbReference type="InterPro" id="IPR025239">
    <property type="entry name" value="DUF4187"/>
</dbReference>
<feature type="region of interest" description="Disordered" evidence="2">
    <location>
        <begin position="271"/>
        <end position="323"/>
    </location>
</feature>
<comment type="caution">
    <text evidence="4">The sequence shown here is derived from an EMBL/GenBank/DDBJ whole genome shotgun (WGS) entry which is preliminary data.</text>
</comment>
<dbReference type="Pfam" id="PF13821">
    <property type="entry name" value="DUF4187"/>
    <property type="match status" value="1"/>
</dbReference>
<evidence type="ECO:0000256" key="1">
    <source>
        <dbReference type="SAM" id="Coils"/>
    </source>
</evidence>
<feature type="region of interest" description="Disordered" evidence="2">
    <location>
        <begin position="1"/>
        <end position="55"/>
    </location>
</feature>
<feature type="compositionally biased region" description="Polar residues" evidence="2">
    <location>
        <begin position="104"/>
        <end position="116"/>
    </location>
</feature>
<evidence type="ECO:0000313" key="4">
    <source>
        <dbReference type="EMBL" id="KAF9583330.1"/>
    </source>
</evidence>
<protein>
    <recommendedName>
        <fullName evidence="3">DUF4187 domain-containing protein</fullName>
    </recommendedName>
</protein>
<dbReference type="AlphaFoldDB" id="A0A9P6KG17"/>
<dbReference type="OrthoDB" id="786951at2759"/>
<dbReference type="Proteomes" id="UP000780801">
    <property type="component" value="Unassembled WGS sequence"/>
</dbReference>
<dbReference type="GO" id="GO:0000776">
    <property type="term" value="C:kinetochore"/>
    <property type="evidence" value="ECO:0007669"/>
    <property type="project" value="TreeGrafter"/>
</dbReference>
<feature type="compositionally biased region" description="Basic and acidic residues" evidence="2">
    <location>
        <begin position="283"/>
        <end position="323"/>
    </location>
</feature>
<dbReference type="SMART" id="SM01173">
    <property type="entry name" value="DUF4187"/>
    <property type="match status" value="1"/>
</dbReference>
<accession>A0A9P6KG17</accession>
<feature type="domain" description="DUF4187" evidence="3">
    <location>
        <begin position="319"/>
        <end position="373"/>
    </location>
</feature>
<keyword evidence="1" id="KW-0175">Coiled coil</keyword>
<dbReference type="InterPro" id="IPR039249">
    <property type="entry name" value="GPATCH11"/>
</dbReference>
<evidence type="ECO:0000256" key="2">
    <source>
        <dbReference type="SAM" id="MobiDB-lite"/>
    </source>
</evidence>
<evidence type="ECO:0000313" key="5">
    <source>
        <dbReference type="Proteomes" id="UP000780801"/>
    </source>
</evidence>
<sequence length="373" mass="41870">MSDSNSVEDEEDYMSEAFLDNLVKGHNEKEKKDVTPTYSQRRRQKELEHLANLPKKRHVLEKEAREKGLDTAIADDNKGMAMLLKMGFKQAATDTEITNDDGSKNAQAASEGSDSSTVLRVPLEIQVRQGRGGLGLEMERKRHAEEDLQRQEEKTRRIYDEEFRGQKNSEFLSAKWKRQLGAAVSICMRLDVEKATKAGFTSSNQLNTTVDAEHAISLCKSKRDCSGEIGGSSSAYTKGMRFGRSNSFWWIADSVPDEELGSRLMGPCAGADQDILSAGTKPENSDHGDRHTGSNKRVKLDNTGDGNEGRDAEDIPPRWGERPDFAQLNVDTKLDQVVQYLRHEHFYCFWCSAKYDGPEDLTENCPGELEDDH</sequence>
<feature type="compositionally biased region" description="Acidic residues" evidence="2">
    <location>
        <begin position="1"/>
        <end position="14"/>
    </location>
</feature>
<evidence type="ECO:0000259" key="3">
    <source>
        <dbReference type="SMART" id="SM01173"/>
    </source>
</evidence>
<dbReference type="EMBL" id="JAABOA010000734">
    <property type="protein sequence ID" value="KAF9583330.1"/>
    <property type="molecule type" value="Genomic_DNA"/>
</dbReference>
<dbReference type="PANTHER" id="PTHR21032">
    <property type="entry name" value="G PATCH DOMAIN-CONTAINING PROTEIN 11"/>
    <property type="match status" value="1"/>
</dbReference>
<feature type="region of interest" description="Disordered" evidence="2">
    <location>
        <begin position="96"/>
        <end position="116"/>
    </location>
</feature>